<proteinExistence type="predicted"/>
<feature type="signal peptide" evidence="1">
    <location>
        <begin position="1"/>
        <end position="20"/>
    </location>
</feature>
<keyword evidence="1" id="KW-0732">Signal</keyword>
<keyword evidence="3" id="KW-1185">Reference proteome</keyword>
<gene>
    <name evidence="2" type="ORF">BDZ85DRAFT_264438</name>
</gene>
<dbReference type="AlphaFoldDB" id="A0A6A6G7R9"/>
<evidence type="ECO:0000313" key="3">
    <source>
        <dbReference type="Proteomes" id="UP000799538"/>
    </source>
</evidence>
<name>A0A6A6G7R9_9PEZI</name>
<organism evidence="2 3">
    <name type="scientific">Elsinoe ampelina</name>
    <dbReference type="NCBI Taxonomy" id="302913"/>
    <lineage>
        <taxon>Eukaryota</taxon>
        <taxon>Fungi</taxon>
        <taxon>Dikarya</taxon>
        <taxon>Ascomycota</taxon>
        <taxon>Pezizomycotina</taxon>
        <taxon>Dothideomycetes</taxon>
        <taxon>Dothideomycetidae</taxon>
        <taxon>Myriangiales</taxon>
        <taxon>Elsinoaceae</taxon>
        <taxon>Elsinoe</taxon>
    </lineage>
</organism>
<accession>A0A6A6G7R9</accession>
<feature type="chain" id="PRO_5025527987" evidence="1">
    <location>
        <begin position="21"/>
        <end position="89"/>
    </location>
</feature>
<sequence>MVLVCLTVLVVSKISLSVAGSRLVYGREDSVTIGWVMLRKIPLNVGLTAMELSVMYGLSPKALSVVVEGPEGRVWSVVGGTTTVLVAVT</sequence>
<dbReference type="EMBL" id="ML992509">
    <property type="protein sequence ID" value="KAF2221815.1"/>
    <property type="molecule type" value="Genomic_DNA"/>
</dbReference>
<evidence type="ECO:0000313" key="2">
    <source>
        <dbReference type="EMBL" id="KAF2221815.1"/>
    </source>
</evidence>
<protein>
    <submittedName>
        <fullName evidence="2">Uncharacterized protein</fullName>
    </submittedName>
</protein>
<reference evidence="3" key="1">
    <citation type="journal article" date="2020" name="Stud. Mycol.">
        <title>101 Dothideomycetes genomes: A test case for predicting lifestyles and emergence of pathogens.</title>
        <authorList>
            <person name="Haridas S."/>
            <person name="Albert R."/>
            <person name="Binder M."/>
            <person name="Bloem J."/>
            <person name="LaButti K."/>
            <person name="Salamov A."/>
            <person name="Andreopoulos B."/>
            <person name="Baker S."/>
            <person name="Barry K."/>
            <person name="Bills G."/>
            <person name="Bluhm B."/>
            <person name="Cannon C."/>
            <person name="Castanera R."/>
            <person name="Culley D."/>
            <person name="Daum C."/>
            <person name="Ezra D."/>
            <person name="Gonzalez J."/>
            <person name="Henrissat B."/>
            <person name="Kuo A."/>
            <person name="Liang C."/>
            <person name="Lipzen A."/>
            <person name="Lutzoni F."/>
            <person name="Magnuson J."/>
            <person name="Mondo S."/>
            <person name="Nolan M."/>
            <person name="Ohm R."/>
            <person name="Pangilinan J."/>
            <person name="Park H.-J."/>
            <person name="Ramirez L."/>
            <person name="Alfaro M."/>
            <person name="Sun H."/>
            <person name="Tritt A."/>
            <person name="Yoshinaga Y."/>
            <person name="Zwiers L.-H."/>
            <person name="Turgeon B."/>
            <person name="Goodwin S."/>
            <person name="Spatafora J."/>
            <person name="Crous P."/>
            <person name="Grigoriev I."/>
        </authorList>
    </citation>
    <scope>NUCLEOTIDE SEQUENCE [LARGE SCALE GENOMIC DNA]</scope>
    <source>
        <strain evidence="3">CECT 20119</strain>
    </source>
</reference>
<dbReference type="Proteomes" id="UP000799538">
    <property type="component" value="Unassembled WGS sequence"/>
</dbReference>
<evidence type="ECO:0000256" key="1">
    <source>
        <dbReference type="SAM" id="SignalP"/>
    </source>
</evidence>